<dbReference type="Proteomes" id="UP000287798">
    <property type="component" value="Unassembled WGS sequence"/>
</dbReference>
<sequence>MKSGTTTLHALLAAHPQIFMCEPKEPCYFLAPDLLRRYWPEMWERRYWEDESRYLELFAGAGAADVIGESSTDYSKLPRFDGVVERIRAFNPGARFIYIMRDPVERTLSHYWHMVSHRGERRGLLEALRADPHYTEVSDYAMQLRPYLEAFGPERVLTLTFEELKAEPLTTVQRVFAWLGVDAAFVPPNLGERENVTAARVEQVSGLGLLHRLRHSRLWERIGPRVPPGIRALGVKLSVKQVDRSTVDRNAAIEYLRPLQQARTAELESLLGRSFPQWTTLYGGTGGRS</sequence>
<dbReference type="EMBL" id="QZMU01000001">
    <property type="protein sequence ID" value="RRQ22978.1"/>
    <property type="molecule type" value="Genomic_DNA"/>
</dbReference>
<dbReference type="InterPro" id="IPR027417">
    <property type="entry name" value="P-loop_NTPase"/>
</dbReference>
<evidence type="ECO:0000313" key="2">
    <source>
        <dbReference type="EMBL" id="RRQ22978.1"/>
    </source>
</evidence>
<organism evidence="2 3">
    <name type="scientific">Thiohalobacter thiocyanaticus</name>
    <dbReference type="NCBI Taxonomy" id="585455"/>
    <lineage>
        <taxon>Bacteria</taxon>
        <taxon>Pseudomonadati</taxon>
        <taxon>Pseudomonadota</taxon>
        <taxon>Gammaproteobacteria</taxon>
        <taxon>Thiohalobacterales</taxon>
        <taxon>Thiohalobacteraceae</taxon>
        <taxon>Thiohalobacter</taxon>
    </lineage>
</organism>
<protein>
    <submittedName>
        <fullName evidence="2">Sulfotransferase</fullName>
    </submittedName>
</protein>
<proteinExistence type="predicted"/>
<dbReference type="PANTHER" id="PTHR10605">
    <property type="entry name" value="HEPARAN SULFATE SULFOTRANSFERASE"/>
    <property type="match status" value="1"/>
</dbReference>
<keyword evidence="1 2" id="KW-0808">Transferase</keyword>
<evidence type="ECO:0000313" key="3">
    <source>
        <dbReference type="Proteomes" id="UP000287798"/>
    </source>
</evidence>
<dbReference type="GO" id="GO:0008146">
    <property type="term" value="F:sulfotransferase activity"/>
    <property type="evidence" value="ECO:0007669"/>
    <property type="project" value="InterPro"/>
</dbReference>
<comment type="caution">
    <text evidence="2">The sequence shown here is derived from an EMBL/GenBank/DDBJ whole genome shotgun (WGS) entry which is preliminary data.</text>
</comment>
<keyword evidence="3" id="KW-1185">Reference proteome</keyword>
<dbReference type="AlphaFoldDB" id="A0A426QMI9"/>
<name>A0A426QMI9_9GAMM</name>
<dbReference type="InterPro" id="IPR037359">
    <property type="entry name" value="NST/OST"/>
</dbReference>
<accession>A0A426QMI9</accession>
<dbReference type="Gene3D" id="3.40.50.300">
    <property type="entry name" value="P-loop containing nucleotide triphosphate hydrolases"/>
    <property type="match status" value="1"/>
</dbReference>
<dbReference type="OrthoDB" id="9075305at2"/>
<reference evidence="2 3" key="1">
    <citation type="journal article" date="2010" name="Int. J. Syst. Evol. Microbiol.">
        <title>Thiohalobacter thiocyanaticus gen. nov., sp. nov., a moderately halophilic, sulfur-oxidizing gammaproteobacterium from hypersaline lakes, that utilizes thiocyanate.</title>
        <authorList>
            <person name="Sorokin D.Y."/>
            <person name="Kovaleva O.L."/>
            <person name="Tourova T.P."/>
            <person name="Muyzer G."/>
        </authorList>
    </citation>
    <scope>NUCLEOTIDE SEQUENCE [LARGE SCALE GENOMIC DNA]</scope>
    <source>
        <strain evidence="2 3">Hrh1</strain>
    </source>
</reference>
<dbReference type="PANTHER" id="PTHR10605:SF56">
    <property type="entry name" value="BIFUNCTIONAL HEPARAN SULFATE N-DEACETYLASE_N-SULFOTRANSFERASE"/>
    <property type="match status" value="1"/>
</dbReference>
<dbReference type="SUPFAM" id="SSF52540">
    <property type="entry name" value="P-loop containing nucleoside triphosphate hydrolases"/>
    <property type="match status" value="1"/>
</dbReference>
<dbReference type="Pfam" id="PF13469">
    <property type="entry name" value="Sulfotransfer_3"/>
    <property type="match status" value="1"/>
</dbReference>
<evidence type="ECO:0000256" key="1">
    <source>
        <dbReference type="ARBA" id="ARBA00022679"/>
    </source>
</evidence>
<gene>
    <name evidence="2" type="ORF">D6C00_01635</name>
</gene>